<evidence type="ECO:0000313" key="2">
    <source>
        <dbReference type="Proteomes" id="UP000238426"/>
    </source>
</evidence>
<dbReference type="InterPro" id="IPR012467">
    <property type="entry name" value="DUF1684"/>
</dbReference>
<dbReference type="Pfam" id="PF07920">
    <property type="entry name" value="DUF1684"/>
    <property type="match status" value="1"/>
</dbReference>
<name>A0A2T1NA27_9FLAO</name>
<dbReference type="PANTHER" id="PTHR41913">
    <property type="entry name" value="DUF1684 DOMAIN-CONTAINING PROTEIN"/>
    <property type="match status" value="1"/>
</dbReference>
<dbReference type="EMBL" id="PXOQ01000009">
    <property type="protein sequence ID" value="PSG88708.1"/>
    <property type="molecule type" value="Genomic_DNA"/>
</dbReference>
<dbReference type="RefSeq" id="WP_106463849.1">
    <property type="nucleotide sequence ID" value="NZ_PXOQ01000009.1"/>
</dbReference>
<accession>A0A2T1NA27</accession>
<organism evidence="1 2">
    <name type="scientific">Aurantibacter aestuarii</name>
    <dbReference type="NCBI Taxonomy" id="1266046"/>
    <lineage>
        <taxon>Bacteria</taxon>
        <taxon>Pseudomonadati</taxon>
        <taxon>Bacteroidota</taxon>
        <taxon>Flavobacteriia</taxon>
        <taxon>Flavobacteriales</taxon>
        <taxon>Flavobacteriaceae</taxon>
        <taxon>Aurantibacter</taxon>
    </lineage>
</organism>
<proteinExistence type="predicted"/>
<reference evidence="1 2" key="1">
    <citation type="submission" date="2018-03" db="EMBL/GenBank/DDBJ databases">
        <title>Mesoflavibacter sp. HG37 and Mesoflavibacter sp. HG96 sp.nov., two marine bacteria isolated from seawater of Western Pacific Ocean.</title>
        <authorList>
            <person name="Cheng H."/>
            <person name="Wu Y.-H."/>
            <person name="Guo L.-L."/>
            <person name="Xu X.-W."/>
        </authorList>
    </citation>
    <scope>NUCLEOTIDE SEQUENCE [LARGE SCALE GENOMIC DNA]</scope>
    <source>
        <strain evidence="1 2">KCTC 32269</strain>
    </source>
</reference>
<dbReference type="PROSITE" id="PS51257">
    <property type="entry name" value="PROKAR_LIPOPROTEIN"/>
    <property type="match status" value="1"/>
</dbReference>
<comment type="caution">
    <text evidence="1">The sequence shown here is derived from an EMBL/GenBank/DDBJ whole genome shotgun (WGS) entry which is preliminary data.</text>
</comment>
<dbReference type="PANTHER" id="PTHR41913:SF1">
    <property type="entry name" value="DUF1684 DOMAIN-CONTAINING PROTEIN"/>
    <property type="match status" value="1"/>
</dbReference>
<evidence type="ECO:0008006" key="3">
    <source>
        <dbReference type="Google" id="ProtNLM"/>
    </source>
</evidence>
<gene>
    <name evidence="1" type="ORF">C7H52_10490</name>
</gene>
<dbReference type="Proteomes" id="UP000238426">
    <property type="component" value="Unassembled WGS sequence"/>
</dbReference>
<keyword evidence="2" id="KW-1185">Reference proteome</keyword>
<protein>
    <recommendedName>
        <fullName evidence="3">DUF1684 domain-containing protein</fullName>
    </recommendedName>
</protein>
<dbReference type="OrthoDB" id="5493262at2"/>
<sequence>MKYLILPIIVLFTSLSCAQKKEPILGETSYQKSQNAKFKDASESPLTAKDLKTFKALDFYGFNEDFKVEAELKPTPNSEYFEMQTSTGRTPLYRVYGVLHFKIKGKPYQLNVYQNKELLTTEGYEDYLFLPFIDETNGDTTYGGGRYIELRIPASNMLILDFNEAFNPYCAYNPKYSCPVVPLENSLDLKVEAGVKAFKKH</sequence>
<dbReference type="AlphaFoldDB" id="A0A2T1NA27"/>
<evidence type="ECO:0000313" key="1">
    <source>
        <dbReference type="EMBL" id="PSG88708.1"/>
    </source>
</evidence>